<reference evidence="2" key="1">
    <citation type="submission" date="2019-10" db="EMBL/GenBank/DDBJ databases">
        <title>Lactobacillus agilis SY212 Whole Genome Sequencing Project.</title>
        <authorList>
            <person name="Suzuki S."/>
            <person name="Endo A."/>
            <person name="Maeno S."/>
            <person name="Shiwa Y."/>
            <person name="Matsutani M."/>
            <person name="Kajikawa A."/>
        </authorList>
    </citation>
    <scope>NUCLEOTIDE SEQUENCE</scope>
    <source>
        <strain evidence="2">SY212</strain>
    </source>
</reference>
<dbReference type="Proteomes" id="UP000494265">
    <property type="component" value="Unassembled WGS sequence"/>
</dbReference>
<keyword evidence="1" id="KW-0472">Membrane</keyword>
<accession>A0A6F9XJF4</accession>
<evidence type="ECO:0000256" key="1">
    <source>
        <dbReference type="SAM" id="Phobius"/>
    </source>
</evidence>
<gene>
    <name evidence="2" type="ORF">SY212_03200</name>
</gene>
<evidence type="ECO:0000313" key="2">
    <source>
        <dbReference type="EMBL" id="GET05290.1"/>
    </source>
</evidence>
<dbReference type="AlphaFoldDB" id="A0A6F9XJF4"/>
<protein>
    <submittedName>
        <fullName evidence="2">Uncharacterized protein</fullName>
    </submittedName>
</protein>
<dbReference type="EMBL" id="BLAM01000054">
    <property type="protein sequence ID" value="GET05290.1"/>
    <property type="molecule type" value="Genomic_DNA"/>
</dbReference>
<name>A0A6F9XJF4_9LACO</name>
<comment type="caution">
    <text evidence="2">The sequence shown here is derived from an EMBL/GenBank/DDBJ whole genome shotgun (WGS) entry which is preliminary data.</text>
</comment>
<keyword evidence="1" id="KW-0812">Transmembrane</keyword>
<dbReference type="RefSeq" id="WP_172584144.1">
    <property type="nucleotide sequence ID" value="NZ_BLAM01000054.1"/>
</dbReference>
<keyword evidence="1" id="KW-1133">Transmembrane helix</keyword>
<feature type="transmembrane region" description="Helical" evidence="1">
    <location>
        <begin position="18"/>
        <end position="36"/>
    </location>
</feature>
<proteinExistence type="predicted"/>
<sequence>MKQFLLECLDNSKMANMIVWLGWVFVYILYAVLHSLHNGYGVVGNTLLAVLSLALLLFTYIVMVCVVSAIITLVKRYFGKKAGNHNA</sequence>
<organism evidence="2">
    <name type="scientific">Ligilactobacillus agilis</name>
    <dbReference type="NCBI Taxonomy" id="1601"/>
    <lineage>
        <taxon>Bacteria</taxon>
        <taxon>Bacillati</taxon>
        <taxon>Bacillota</taxon>
        <taxon>Bacilli</taxon>
        <taxon>Lactobacillales</taxon>
        <taxon>Lactobacillaceae</taxon>
        <taxon>Ligilactobacillus</taxon>
    </lineage>
</organism>
<feature type="transmembrane region" description="Helical" evidence="1">
    <location>
        <begin position="48"/>
        <end position="74"/>
    </location>
</feature>